<dbReference type="GO" id="GO:0004519">
    <property type="term" value="F:endonuclease activity"/>
    <property type="evidence" value="ECO:0007669"/>
    <property type="project" value="UniProtKB-KW"/>
</dbReference>
<dbReference type="GO" id="GO:0008270">
    <property type="term" value="F:zinc ion binding"/>
    <property type="evidence" value="ECO:0007669"/>
    <property type="project" value="InterPro"/>
</dbReference>
<reference evidence="4 5" key="1">
    <citation type="submission" date="2016-10" db="EMBL/GenBank/DDBJ databases">
        <authorList>
            <person name="Varghese N."/>
            <person name="Submissions S."/>
        </authorList>
    </citation>
    <scope>NUCLEOTIDE SEQUENCE [LARGE SCALE GENOMIC DNA]</scope>
    <source>
        <strain evidence="4 5">CGMCC 1.11215</strain>
    </source>
</reference>
<dbReference type="Pfam" id="PF01844">
    <property type="entry name" value="HNH"/>
    <property type="match status" value="1"/>
</dbReference>
<dbReference type="SMART" id="SM00507">
    <property type="entry name" value="HNHc"/>
    <property type="match status" value="1"/>
</dbReference>
<dbReference type="Gene3D" id="1.10.30.50">
    <property type="match status" value="1"/>
</dbReference>
<evidence type="ECO:0000313" key="4">
    <source>
        <dbReference type="EMBL" id="SDM97275.1"/>
    </source>
</evidence>
<name>A0A5E9FW92_9MICO</name>
<feature type="compositionally biased region" description="Polar residues" evidence="2">
    <location>
        <begin position="365"/>
        <end position="377"/>
    </location>
</feature>
<protein>
    <submittedName>
        <fullName evidence="4">HNH endonuclease</fullName>
    </submittedName>
</protein>
<accession>A0A5E9FW92</accession>
<feature type="region of interest" description="Disordered" evidence="2">
    <location>
        <begin position="322"/>
        <end position="432"/>
    </location>
</feature>
<dbReference type="InterPro" id="IPR003870">
    <property type="entry name" value="DUF222"/>
</dbReference>
<evidence type="ECO:0000256" key="2">
    <source>
        <dbReference type="SAM" id="MobiDB-lite"/>
    </source>
</evidence>
<evidence type="ECO:0000259" key="3">
    <source>
        <dbReference type="SMART" id="SM00507"/>
    </source>
</evidence>
<keyword evidence="4" id="KW-0378">Hydrolase</keyword>
<feature type="domain" description="HNH nuclease" evidence="3">
    <location>
        <begin position="523"/>
        <end position="575"/>
    </location>
</feature>
<organism evidence="4 5">
    <name type="scientific">Cryobacterium flavum</name>
    <dbReference type="NCBI Taxonomy" id="1424659"/>
    <lineage>
        <taxon>Bacteria</taxon>
        <taxon>Bacillati</taxon>
        <taxon>Actinomycetota</taxon>
        <taxon>Actinomycetes</taxon>
        <taxon>Micrococcales</taxon>
        <taxon>Microbacteriaceae</taxon>
        <taxon>Cryobacterium</taxon>
    </lineage>
</organism>
<comment type="similarity">
    <text evidence="1">Belongs to the Rv1128c/1148c/1588c/1702c/1945/3466 family.</text>
</comment>
<dbReference type="Pfam" id="PF02720">
    <property type="entry name" value="DUF222"/>
    <property type="match status" value="2"/>
</dbReference>
<proteinExistence type="inferred from homology"/>
<gene>
    <name evidence="4" type="ORF">SAMN05216368_103104</name>
</gene>
<dbReference type="GO" id="GO:0003676">
    <property type="term" value="F:nucleic acid binding"/>
    <property type="evidence" value="ECO:0007669"/>
    <property type="project" value="InterPro"/>
</dbReference>
<feature type="compositionally biased region" description="Basic and acidic residues" evidence="2">
    <location>
        <begin position="348"/>
        <end position="359"/>
    </location>
</feature>
<dbReference type="CDD" id="cd00085">
    <property type="entry name" value="HNHc"/>
    <property type="match status" value="1"/>
</dbReference>
<dbReference type="EMBL" id="FNIB01000003">
    <property type="protein sequence ID" value="SDM97275.1"/>
    <property type="molecule type" value="Genomic_DNA"/>
</dbReference>
<evidence type="ECO:0000313" key="5">
    <source>
        <dbReference type="Proteomes" id="UP000199639"/>
    </source>
</evidence>
<keyword evidence="4" id="KW-0540">Nuclease</keyword>
<dbReference type="STRING" id="1424659.SAMN05216368_103104"/>
<sequence>MFMENPNEASSNPVIVAVEQARKILLAALGGVSFGLLGDEESLTLLLAVESVGRVVDGARVLSTSDVLRRSEYFDAAAAKAAAQAAVDQSAAAAQNAAREKAGSGKAAAESVIPEGAAASPSVARAAASLAAPTLARRLGCRSGVELVCTLARLSRSEVLQRSALGEKAGQRMLLGRPLAPTYPVLGEALQGGELGLEQSRVIVQVLDGLRSSVLVEDLDRVERSLVASGSGAIIPETEGLPGAGIAFAPELLRQQGIQWKARLAPDGSAPGEAPTERRSWLTFGTLNNGGYSLNGWFTTLDRAIMSNVFDAYLSAAAANPVPGADGAATRASGTARVSDAPPRARVAFRETDLAHADDNEAAQEATSEARNATAAGQATEIGQAGEAGAKMEASDTLDADPPDPLSPDRISPDLLSPCPQQPDDTRSRNEKQASILRAVFEAAARQPGTPTMGGAAPTVLVHININDLLDGRGAGWIDGIDGPLTPGQVDELICAGGYQPVLFGQTGTILHLGTSNRCFSASQRRALAARDGGCVIPGCTVPPHLAQVHHVVPWQKGGLTDIDNAVLLCNASHSSIDTSGWDIDMRDGRPWVRGPLLFDPTQTWRPAGQNRAAIPAEKPNWNK</sequence>
<keyword evidence="4" id="KW-0255">Endonuclease</keyword>
<dbReference type="AlphaFoldDB" id="A0A5E9FW92"/>
<dbReference type="Proteomes" id="UP000199639">
    <property type="component" value="Unassembled WGS sequence"/>
</dbReference>
<dbReference type="InterPro" id="IPR002711">
    <property type="entry name" value="HNH"/>
</dbReference>
<evidence type="ECO:0000256" key="1">
    <source>
        <dbReference type="ARBA" id="ARBA00023450"/>
    </source>
</evidence>
<dbReference type="InterPro" id="IPR003615">
    <property type="entry name" value="HNH_nuc"/>
</dbReference>